<accession>A0A0E9V459</accession>
<evidence type="ECO:0000313" key="1">
    <source>
        <dbReference type="EMBL" id="JAH72904.1"/>
    </source>
</evidence>
<name>A0A0E9V459_ANGAN</name>
<reference evidence="1" key="1">
    <citation type="submission" date="2014-11" db="EMBL/GenBank/DDBJ databases">
        <authorList>
            <person name="Amaro Gonzalez C."/>
        </authorList>
    </citation>
    <scope>NUCLEOTIDE SEQUENCE</scope>
</reference>
<reference evidence="1" key="2">
    <citation type="journal article" date="2015" name="Fish Shellfish Immunol.">
        <title>Early steps in the European eel (Anguilla anguilla)-Vibrio vulnificus interaction in the gills: Role of the RtxA13 toxin.</title>
        <authorList>
            <person name="Callol A."/>
            <person name="Pajuelo D."/>
            <person name="Ebbesson L."/>
            <person name="Teles M."/>
            <person name="MacKenzie S."/>
            <person name="Amaro C."/>
        </authorList>
    </citation>
    <scope>NUCLEOTIDE SEQUENCE</scope>
</reference>
<proteinExistence type="predicted"/>
<dbReference type="EMBL" id="GBXM01035673">
    <property type="protein sequence ID" value="JAH72904.1"/>
    <property type="molecule type" value="Transcribed_RNA"/>
</dbReference>
<dbReference type="AlphaFoldDB" id="A0A0E9V459"/>
<organism evidence="1">
    <name type="scientific">Anguilla anguilla</name>
    <name type="common">European freshwater eel</name>
    <name type="synonym">Muraena anguilla</name>
    <dbReference type="NCBI Taxonomy" id="7936"/>
    <lineage>
        <taxon>Eukaryota</taxon>
        <taxon>Metazoa</taxon>
        <taxon>Chordata</taxon>
        <taxon>Craniata</taxon>
        <taxon>Vertebrata</taxon>
        <taxon>Euteleostomi</taxon>
        <taxon>Actinopterygii</taxon>
        <taxon>Neopterygii</taxon>
        <taxon>Teleostei</taxon>
        <taxon>Anguilliformes</taxon>
        <taxon>Anguillidae</taxon>
        <taxon>Anguilla</taxon>
    </lineage>
</organism>
<sequence>MSLLLMVGHQTYTSISSQVAPACNNQPHNN</sequence>
<protein>
    <submittedName>
        <fullName evidence="1">Uncharacterized protein</fullName>
    </submittedName>
</protein>